<comment type="similarity">
    <text evidence="1 7">Belongs to the AB hydrolase superfamily. Lipase family.</text>
</comment>
<evidence type="ECO:0000256" key="3">
    <source>
        <dbReference type="ARBA" id="ARBA00022801"/>
    </source>
</evidence>
<proteinExistence type="inferred from homology"/>
<organism evidence="11 12">
    <name type="scientific">Anaeramoeba ignava</name>
    <name type="common">Anaerobic marine amoeba</name>
    <dbReference type="NCBI Taxonomy" id="1746090"/>
    <lineage>
        <taxon>Eukaryota</taxon>
        <taxon>Metamonada</taxon>
        <taxon>Anaeramoebidae</taxon>
        <taxon>Anaeramoeba</taxon>
    </lineage>
</organism>
<accession>A0A9Q0LHK7</accession>
<evidence type="ECO:0000313" key="12">
    <source>
        <dbReference type="Proteomes" id="UP001149090"/>
    </source>
</evidence>
<dbReference type="InterPro" id="IPR029058">
    <property type="entry name" value="AB_hydrolase_fold"/>
</dbReference>
<evidence type="ECO:0000256" key="1">
    <source>
        <dbReference type="ARBA" id="ARBA00010701"/>
    </source>
</evidence>
<dbReference type="FunFam" id="3.40.50.1820:FF:000057">
    <property type="entry name" value="Lipase"/>
    <property type="match status" value="1"/>
</dbReference>
<keyword evidence="3 7" id="KW-0378">Hydrolase</keyword>
<sequence length="395" mass="45221">MKIIKIIFFLTLLVFFVNSQVDPDVLANITQLIHNHGYPCTNHKVTTEDGYILQVQHVPYGRNNASRTQDPKPVVYLQHGLLDSSFTWFLNEPNEALGYILADYGFDVWAGNVRGNTMGLEHIKWTTNDVQFWNFSYDEMIQYDLPAIVDFILEETGSSEIYYVGHSQGGGMGLGALSIFPKYQEIFKSVALLAPATYENHQQCFLLSLLADMEQKYFFDFFGEKDFMPETWWIELVANTFCAADPIVCEDIILLIVGADTGNLNESRLPVFLSHTPAGSSTKNINHYLQLIRTNKWQMYDYGTDGNMVKYGQSTPPEYPVENVLNPPIGFFFGSKDLLVTQKDWEQTLARLSPDLQWTEYTVPDYDHLDYVWGVNAHTLLYPQVIQHLVSNTRK</sequence>
<feature type="domain" description="Partial AB-hydrolase lipase" evidence="10">
    <location>
        <begin position="29"/>
        <end position="91"/>
    </location>
</feature>
<dbReference type="GO" id="GO:0016788">
    <property type="term" value="F:hydrolase activity, acting on ester bonds"/>
    <property type="evidence" value="ECO:0007669"/>
    <property type="project" value="InterPro"/>
</dbReference>
<name>A0A9Q0LHK7_ANAIG</name>
<keyword evidence="2 9" id="KW-0732">Signal</keyword>
<dbReference type="AlphaFoldDB" id="A0A9Q0LHK7"/>
<evidence type="ECO:0000256" key="8">
    <source>
        <dbReference type="PIRSR" id="PIRSR000862-1"/>
    </source>
</evidence>
<evidence type="ECO:0000256" key="2">
    <source>
        <dbReference type="ARBA" id="ARBA00022729"/>
    </source>
</evidence>
<keyword evidence="5" id="KW-0443">Lipid metabolism</keyword>
<feature type="active site" description="Charge relay system" evidence="8">
    <location>
        <position position="368"/>
    </location>
</feature>
<evidence type="ECO:0000259" key="10">
    <source>
        <dbReference type="Pfam" id="PF04083"/>
    </source>
</evidence>
<protein>
    <recommendedName>
        <fullName evidence="7">Lipase</fullName>
    </recommendedName>
</protein>
<evidence type="ECO:0000256" key="9">
    <source>
        <dbReference type="SAM" id="SignalP"/>
    </source>
</evidence>
<keyword evidence="12" id="KW-1185">Reference proteome</keyword>
<feature type="chain" id="PRO_5040477169" description="Lipase" evidence="9">
    <location>
        <begin position="20"/>
        <end position="395"/>
    </location>
</feature>
<dbReference type="SUPFAM" id="SSF53474">
    <property type="entry name" value="alpha/beta-Hydrolases"/>
    <property type="match status" value="1"/>
</dbReference>
<dbReference type="OrthoDB" id="9974421at2759"/>
<evidence type="ECO:0000256" key="6">
    <source>
        <dbReference type="ARBA" id="ARBA00023180"/>
    </source>
</evidence>
<keyword evidence="4 7" id="KW-0442">Lipid degradation</keyword>
<evidence type="ECO:0000256" key="7">
    <source>
        <dbReference type="PIRNR" id="PIRNR000862"/>
    </source>
</evidence>
<keyword evidence="6" id="KW-0325">Glycoprotein</keyword>
<dbReference type="InterPro" id="IPR006693">
    <property type="entry name" value="AB_hydrolase_lipase"/>
</dbReference>
<feature type="signal peptide" evidence="9">
    <location>
        <begin position="1"/>
        <end position="19"/>
    </location>
</feature>
<dbReference type="GO" id="GO:0016042">
    <property type="term" value="P:lipid catabolic process"/>
    <property type="evidence" value="ECO:0007669"/>
    <property type="project" value="UniProtKB-KW"/>
</dbReference>
<dbReference type="OMA" id="WRMYNEI"/>
<dbReference type="EMBL" id="JAPDFW010000079">
    <property type="protein sequence ID" value="KAJ5072826.1"/>
    <property type="molecule type" value="Genomic_DNA"/>
</dbReference>
<dbReference type="Pfam" id="PF04083">
    <property type="entry name" value="Abhydro_lipase"/>
    <property type="match status" value="1"/>
</dbReference>
<evidence type="ECO:0000256" key="4">
    <source>
        <dbReference type="ARBA" id="ARBA00022963"/>
    </source>
</evidence>
<reference evidence="11" key="1">
    <citation type="submission" date="2022-10" db="EMBL/GenBank/DDBJ databases">
        <title>Novel sulphate-reducing endosymbionts in the free-living metamonad Anaeramoeba.</title>
        <authorList>
            <person name="Jerlstrom-Hultqvist J."/>
            <person name="Cepicka I."/>
            <person name="Gallot-Lavallee L."/>
            <person name="Salas-Leiva D."/>
            <person name="Curtis B.A."/>
            <person name="Zahonova K."/>
            <person name="Pipaliya S."/>
            <person name="Dacks J."/>
            <person name="Roger A.J."/>
        </authorList>
    </citation>
    <scope>NUCLEOTIDE SEQUENCE</scope>
    <source>
        <strain evidence="11">BMAN</strain>
    </source>
</reference>
<dbReference type="InterPro" id="IPR025483">
    <property type="entry name" value="Lipase_euk"/>
</dbReference>
<dbReference type="Gene3D" id="3.40.50.1820">
    <property type="entry name" value="alpha/beta hydrolase"/>
    <property type="match status" value="1"/>
</dbReference>
<comment type="caution">
    <text evidence="11">The sequence shown here is derived from an EMBL/GenBank/DDBJ whole genome shotgun (WGS) entry which is preliminary data.</text>
</comment>
<evidence type="ECO:0000256" key="5">
    <source>
        <dbReference type="ARBA" id="ARBA00023098"/>
    </source>
</evidence>
<evidence type="ECO:0000313" key="11">
    <source>
        <dbReference type="EMBL" id="KAJ5072826.1"/>
    </source>
</evidence>
<dbReference type="PIRSF" id="PIRSF000862">
    <property type="entry name" value="Steryl_ester_lip"/>
    <property type="match status" value="1"/>
</dbReference>
<dbReference type="PANTHER" id="PTHR11005">
    <property type="entry name" value="LYSOSOMAL ACID LIPASE-RELATED"/>
    <property type="match status" value="1"/>
</dbReference>
<dbReference type="Proteomes" id="UP001149090">
    <property type="component" value="Unassembled WGS sequence"/>
</dbReference>
<gene>
    <name evidence="11" type="ORF">M0811_09272</name>
</gene>
<feature type="active site" description="Nucleophile" evidence="8">
    <location>
        <position position="167"/>
    </location>
</feature>
<feature type="active site" description="Charge relay system" evidence="8">
    <location>
        <position position="337"/>
    </location>
</feature>